<comment type="caution">
    <text evidence="1">The sequence shown here is derived from an EMBL/GenBank/DDBJ whole genome shotgun (WGS) entry which is preliminary data.</text>
</comment>
<dbReference type="GeneID" id="66099380"/>
<proteinExistence type="predicted"/>
<dbReference type="AlphaFoldDB" id="A0A9P8AUX6"/>
<organism evidence="1 2">
    <name type="scientific">Guyanagaster necrorhizus</name>
    <dbReference type="NCBI Taxonomy" id="856835"/>
    <lineage>
        <taxon>Eukaryota</taxon>
        <taxon>Fungi</taxon>
        <taxon>Dikarya</taxon>
        <taxon>Basidiomycota</taxon>
        <taxon>Agaricomycotina</taxon>
        <taxon>Agaricomycetes</taxon>
        <taxon>Agaricomycetidae</taxon>
        <taxon>Agaricales</taxon>
        <taxon>Marasmiineae</taxon>
        <taxon>Physalacriaceae</taxon>
        <taxon>Guyanagaster</taxon>
    </lineage>
</organism>
<evidence type="ECO:0008006" key="3">
    <source>
        <dbReference type="Google" id="ProtNLM"/>
    </source>
</evidence>
<gene>
    <name evidence="1" type="ORF">BT62DRAFT_1004954</name>
</gene>
<name>A0A9P8AUX6_9AGAR</name>
<protein>
    <recommendedName>
        <fullName evidence="3">F-box domain-containing protein</fullName>
    </recommendedName>
</protein>
<dbReference type="OrthoDB" id="2687876at2759"/>
<evidence type="ECO:0000313" key="2">
    <source>
        <dbReference type="Proteomes" id="UP000812287"/>
    </source>
</evidence>
<accession>A0A9P8AUX6</accession>
<dbReference type="RefSeq" id="XP_043040852.1">
    <property type="nucleotide sequence ID" value="XM_043177093.1"/>
</dbReference>
<evidence type="ECO:0000313" key="1">
    <source>
        <dbReference type="EMBL" id="KAG7447352.1"/>
    </source>
</evidence>
<reference evidence="1" key="1">
    <citation type="submission" date="2020-11" db="EMBL/GenBank/DDBJ databases">
        <title>Adaptations for nitrogen fixation in a non-lichenized fungal sporocarp promotes dispersal by wood-feeding termites.</title>
        <authorList>
            <consortium name="DOE Joint Genome Institute"/>
            <person name="Koch R.A."/>
            <person name="Yoon G."/>
            <person name="Arayal U."/>
            <person name="Lail K."/>
            <person name="Amirebrahimi M."/>
            <person name="Labutti K."/>
            <person name="Lipzen A."/>
            <person name="Riley R."/>
            <person name="Barry K."/>
            <person name="Henrissat B."/>
            <person name="Grigoriev I.V."/>
            <person name="Herr J.R."/>
            <person name="Aime M.C."/>
        </authorList>
    </citation>
    <scope>NUCLEOTIDE SEQUENCE</scope>
    <source>
        <strain evidence="1">MCA 3950</strain>
    </source>
</reference>
<dbReference type="Proteomes" id="UP000812287">
    <property type="component" value="Unassembled WGS sequence"/>
</dbReference>
<dbReference type="EMBL" id="MU250532">
    <property type="protein sequence ID" value="KAG7447352.1"/>
    <property type="molecule type" value="Genomic_DNA"/>
</dbReference>
<keyword evidence="2" id="KW-1185">Reference proteome</keyword>
<sequence length="262" mass="29167">MDPVASLGKLDILPIELLDIIVSQCCDIQTVVTSLSLVNRCARVILHSSFIYQRLRCHADRALVAMLRTKVASYFTLADVDSILCGDPYCTRSGDFGPPLWLPECCRCCMSCLRGAPDLSGLPISRHAATKALGISKSALARLPTYESPYPCLSFRHARAAAVKIAGGEAQFMARISVSPWRQAAYDAFIAQTRPWDNVARYMVAAPLPYFDKRFGKVDRGIHCLGCQRVVVAASMVNCVYHREDIRRRDTVYVARDFIHHI</sequence>